<dbReference type="InterPro" id="IPR013235">
    <property type="entry name" value="PPP_dom"/>
</dbReference>
<dbReference type="Pfam" id="PF13499">
    <property type="entry name" value="EF-hand_7"/>
    <property type="match status" value="1"/>
</dbReference>
<dbReference type="GeneID" id="106466470"/>
<evidence type="ECO:0000256" key="7">
    <source>
        <dbReference type="ARBA" id="ARBA00023211"/>
    </source>
</evidence>
<comment type="catalytic activity">
    <reaction evidence="8">
        <text>O-phospho-L-seryl-[protein] + H2O = L-seryl-[protein] + phosphate</text>
        <dbReference type="Rhea" id="RHEA:20629"/>
        <dbReference type="Rhea" id="RHEA-COMP:9863"/>
        <dbReference type="Rhea" id="RHEA-COMP:11604"/>
        <dbReference type="ChEBI" id="CHEBI:15377"/>
        <dbReference type="ChEBI" id="CHEBI:29999"/>
        <dbReference type="ChEBI" id="CHEBI:43474"/>
        <dbReference type="ChEBI" id="CHEBI:83421"/>
        <dbReference type="EC" id="3.1.3.16"/>
    </reaction>
</comment>
<evidence type="ECO:0000313" key="12">
    <source>
        <dbReference type="Proteomes" id="UP000694941"/>
    </source>
</evidence>
<dbReference type="PANTHER" id="PTHR45668:SF3">
    <property type="entry name" value="SERINE_THREONINE-PROTEIN PHOSPHATASE RDGC"/>
    <property type="match status" value="1"/>
</dbReference>
<dbReference type="PROSITE" id="PS00125">
    <property type="entry name" value="SER_THR_PHOSPHATASE"/>
    <property type="match status" value="1"/>
</dbReference>
<name>A0ABM1T2T8_LIMPO</name>
<dbReference type="SMART" id="SM00156">
    <property type="entry name" value="PP2Ac"/>
    <property type="match status" value="1"/>
</dbReference>
<dbReference type="EC" id="3.1.3.16" evidence="10"/>
<gene>
    <name evidence="13" type="primary">LOC106466470</name>
</gene>
<proteinExistence type="inferred from homology"/>
<organism evidence="12 13">
    <name type="scientific">Limulus polyphemus</name>
    <name type="common">Atlantic horseshoe crab</name>
    <dbReference type="NCBI Taxonomy" id="6850"/>
    <lineage>
        <taxon>Eukaryota</taxon>
        <taxon>Metazoa</taxon>
        <taxon>Ecdysozoa</taxon>
        <taxon>Arthropoda</taxon>
        <taxon>Chelicerata</taxon>
        <taxon>Merostomata</taxon>
        <taxon>Xiphosura</taxon>
        <taxon>Limulidae</taxon>
        <taxon>Limulus</taxon>
    </lineage>
</organism>
<keyword evidence="6" id="KW-0106">Calcium</keyword>
<sequence>MTHIACDKSSFSNSIANSLRGRPRILAEIEEEERELWKETNPNLIPIESTYQGPHIHLPLTADQVTLLINSFRKRKLLHAHYVLTLLHEARKILQSKPNINVASTTLSRHITICGDLHGKLDDLLTIFYKNSLPASDNPYIFNGDFVDRGVQSVEVFLLLIACLLVWPDRVFLNRGNHEDFSVNIRYGFIKEIMYKYTRHATRIIQVTEDVYSWLPLATIIDNKVFVVHGGVTDRTDLKKISRMDRHQLITILQPPMIDGKMTCDQEEWDQVVGILWSDPRPQPGCHTNSIRGGGSFFGPDVTEAFLQRYQLERIIRSHECKPDGFEFTHGDRVLTIFSASNYYAEGTNKAAYVKLVGTNLVTQIVMYVSSSHTSNAEIQQRQGYVEQSALRELKQLIYASHLLLIEKFHMEDTEQSGKICIGRWCDIMKEVVGLQLPWRLLCPKIAKLDPLSGNVYYESIFQEYTIQNKLAEQNEPSLLETLYRSKDTLETIFRFIDTDGSGLISMQEFTDACQLLSKHLKTSMHQEEIQDLAKSIDINKDGFIDFNEFLEAFRLVDNDSPSRRSGNHVCGLFCQDER</sequence>
<dbReference type="PRINTS" id="PR00114">
    <property type="entry name" value="STPHPHTASE"/>
</dbReference>
<evidence type="ECO:0000256" key="10">
    <source>
        <dbReference type="RuleBase" id="RU004273"/>
    </source>
</evidence>
<dbReference type="InterPro" id="IPR018247">
    <property type="entry name" value="EF_Hand_1_Ca_BS"/>
</dbReference>
<dbReference type="InterPro" id="IPR011992">
    <property type="entry name" value="EF-hand-dom_pair"/>
</dbReference>
<comment type="cofactor">
    <cofactor evidence="1">
        <name>Mn(2+)</name>
        <dbReference type="ChEBI" id="CHEBI:29035"/>
    </cofactor>
</comment>
<dbReference type="RefSeq" id="XP_022250194.1">
    <property type="nucleotide sequence ID" value="XM_022394486.1"/>
</dbReference>
<evidence type="ECO:0000256" key="4">
    <source>
        <dbReference type="ARBA" id="ARBA00022737"/>
    </source>
</evidence>
<dbReference type="Gene3D" id="1.10.238.10">
    <property type="entry name" value="EF-hand"/>
    <property type="match status" value="1"/>
</dbReference>
<evidence type="ECO:0000313" key="13">
    <source>
        <dbReference type="RefSeq" id="XP_022250194.1"/>
    </source>
</evidence>
<dbReference type="PROSITE" id="PS00018">
    <property type="entry name" value="EF_HAND_1"/>
    <property type="match status" value="2"/>
</dbReference>
<dbReference type="CDD" id="cd00051">
    <property type="entry name" value="EFh"/>
    <property type="match status" value="1"/>
</dbReference>
<dbReference type="PANTHER" id="PTHR45668">
    <property type="entry name" value="SERINE/THREONINE-PROTEIN PHOSPHATASE 5-RELATED"/>
    <property type="match status" value="1"/>
</dbReference>
<accession>A0ABM1T2T8</accession>
<dbReference type="SUPFAM" id="SSF47473">
    <property type="entry name" value="EF-hand"/>
    <property type="match status" value="1"/>
</dbReference>
<dbReference type="InterPro" id="IPR006186">
    <property type="entry name" value="Ser/Thr-sp_prot-phosphatase"/>
</dbReference>
<feature type="domain" description="EF-hand" evidence="11">
    <location>
        <begin position="525"/>
        <end position="560"/>
    </location>
</feature>
<reference evidence="13" key="1">
    <citation type="submission" date="2025-08" db="UniProtKB">
        <authorList>
            <consortium name="RefSeq"/>
        </authorList>
    </citation>
    <scope>IDENTIFICATION</scope>
    <source>
        <tissue evidence="13">Muscle</tissue>
    </source>
</reference>
<evidence type="ECO:0000256" key="8">
    <source>
        <dbReference type="ARBA" id="ARBA00047761"/>
    </source>
</evidence>
<dbReference type="InterPro" id="IPR051134">
    <property type="entry name" value="PPP_phosphatase"/>
</dbReference>
<feature type="domain" description="EF-hand" evidence="11">
    <location>
        <begin position="485"/>
        <end position="520"/>
    </location>
</feature>
<dbReference type="Pfam" id="PF00149">
    <property type="entry name" value="Metallophos"/>
    <property type="match status" value="1"/>
</dbReference>
<evidence type="ECO:0000256" key="2">
    <source>
        <dbReference type="ARBA" id="ARBA00008294"/>
    </source>
</evidence>
<evidence type="ECO:0000256" key="1">
    <source>
        <dbReference type="ARBA" id="ARBA00001936"/>
    </source>
</evidence>
<dbReference type="Gene3D" id="3.60.21.10">
    <property type="match status" value="1"/>
</dbReference>
<keyword evidence="4" id="KW-0677">Repeat</keyword>
<dbReference type="PIRSF" id="PIRSF000912">
    <property type="entry name" value="PPEF"/>
    <property type="match status" value="1"/>
</dbReference>
<comment type="catalytic activity">
    <reaction evidence="9 10">
        <text>O-phospho-L-threonyl-[protein] + H2O = L-threonyl-[protein] + phosphate</text>
        <dbReference type="Rhea" id="RHEA:47004"/>
        <dbReference type="Rhea" id="RHEA-COMP:11060"/>
        <dbReference type="Rhea" id="RHEA-COMP:11605"/>
        <dbReference type="ChEBI" id="CHEBI:15377"/>
        <dbReference type="ChEBI" id="CHEBI:30013"/>
        <dbReference type="ChEBI" id="CHEBI:43474"/>
        <dbReference type="ChEBI" id="CHEBI:61977"/>
        <dbReference type="EC" id="3.1.3.16"/>
    </reaction>
</comment>
<dbReference type="SMART" id="SM00054">
    <property type="entry name" value="EFh"/>
    <property type="match status" value="3"/>
</dbReference>
<evidence type="ECO:0000256" key="6">
    <source>
        <dbReference type="ARBA" id="ARBA00022837"/>
    </source>
</evidence>
<dbReference type="Pfam" id="PF08321">
    <property type="entry name" value="PPP5"/>
    <property type="match status" value="1"/>
</dbReference>
<protein>
    <recommendedName>
        <fullName evidence="10">Serine/threonine-protein phosphatase</fullName>
        <ecNumber evidence="10">3.1.3.16</ecNumber>
    </recommendedName>
</protein>
<dbReference type="Proteomes" id="UP000694941">
    <property type="component" value="Unplaced"/>
</dbReference>
<comment type="similarity">
    <text evidence="2 10">Belongs to the PPP phosphatase family.</text>
</comment>
<dbReference type="PROSITE" id="PS50222">
    <property type="entry name" value="EF_HAND_2"/>
    <property type="match status" value="2"/>
</dbReference>
<dbReference type="InterPro" id="IPR002048">
    <property type="entry name" value="EF_hand_dom"/>
</dbReference>
<dbReference type="InterPro" id="IPR029052">
    <property type="entry name" value="Metallo-depent_PP-like"/>
</dbReference>
<evidence type="ECO:0000256" key="3">
    <source>
        <dbReference type="ARBA" id="ARBA00022723"/>
    </source>
</evidence>
<evidence type="ECO:0000256" key="5">
    <source>
        <dbReference type="ARBA" id="ARBA00022801"/>
    </source>
</evidence>
<keyword evidence="7" id="KW-0464">Manganese</keyword>
<dbReference type="InterPro" id="IPR012008">
    <property type="entry name" value="Ser/Thr-Pase_EF-hand_contain"/>
</dbReference>
<evidence type="ECO:0000259" key="11">
    <source>
        <dbReference type="PROSITE" id="PS50222"/>
    </source>
</evidence>
<dbReference type="InterPro" id="IPR004843">
    <property type="entry name" value="Calcineurin-like_PHP"/>
</dbReference>
<dbReference type="SUPFAM" id="SSF56300">
    <property type="entry name" value="Metallo-dependent phosphatases"/>
    <property type="match status" value="1"/>
</dbReference>
<evidence type="ECO:0000256" key="9">
    <source>
        <dbReference type="ARBA" id="ARBA00048336"/>
    </source>
</evidence>
<keyword evidence="3" id="KW-0479">Metal-binding</keyword>
<keyword evidence="12" id="KW-1185">Reference proteome</keyword>
<keyword evidence="5 10" id="KW-0378">Hydrolase</keyword>